<evidence type="ECO:0000313" key="3">
    <source>
        <dbReference type="Proteomes" id="UP001596106"/>
    </source>
</evidence>
<comment type="caution">
    <text evidence="2">The sequence shown here is derived from an EMBL/GenBank/DDBJ whole genome shotgun (WGS) entry which is preliminary data.</text>
</comment>
<gene>
    <name evidence="2" type="ORF">ACFPMF_05270</name>
</gene>
<feature type="domain" description="Cupin type-2" evidence="1">
    <location>
        <begin position="36"/>
        <end position="102"/>
    </location>
</feature>
<dbReference type="Gene3D" id="2.60.120.10">
    <property type="entry name" value="Jelly Rolls"/>
    <property type="match status" value="1"/>
</dbReference>
<dbReference type="InterPro" id="IPR013096">
    <property type="entry name" value="Cupin_2"/>
</dbReference>
<proteinExistence type="predicted"/>
<keyword evidence="3" id="KW-1185">Reference proteome</keyword>
<name>A0ABW0I8L8_9BACT</name>
<reference evidence="3" key="1">
    <citation type="journal article" date="2019" name="Int. J. Syst. Evol. Microbiol.">
        <title>The Global Catalogue of Microorganisms (GCM) 10K type strain sequencing project: providing services to taxonomists for standard genome sequencing and annotation.</title>
        <authorList>
            <consortium name="The Broad Institute Genomics Platform"/>
            <consortium name="The Broad Institute Genome Sequencing Center for Infectious Disease"/>
            <person name="Wu L."/>
            <person name="Ma J."/>
        </authorList>
    </citation>
    <scope>NUCLEOTIDE SEQUENCE [LARGE SCALE GENOMIC DNA]</scope>
    <source>
        <strain evidence="3">CCUG 55250</strain>
    </source>
</reference>
<protein>
    <submittedName>
        <fullName evidence="2">Cupin domain-containing protein</fullName>
    </submittedName>
</protein>
<dbReference type="EMBL" id="JBHSMA010000001">
    <property type="protein sequence ID" value="MFC5408706.1"/>
    <property type="molecule type" value="Genomic_DNA"/>
</dbReference>
<dbReference type="RefSeq" id="WP_379841840.1">
    <property type="nucleotide sequence ID" value="NZ_JBHSMA010000001.1"/>
</dbReference>
<evidence type="ECO:0000259" key="1">
    <source>
        <dbReference type="Pfam" id="PF07883"/>
    </source>
</evidence>
<dbReference type="InterPro" id="IPR053146">
    <property type="entry name" value="QDO-like"/>
</dbReference>
<sequence length="183" mass="20977">MAHKGKEIRNPKTGQLIQFVQTRTDTNGQFLELISTYEAHSKEPVPHYHPHQDEYFEVLQGQLSVRLNGALRTFRPGERIHIARNTPHSMWNSTDDPTVVTWKTVPALDTEYLLELNAGLANAGKTNEEGIPGILQIALMMQHYNHVFRLAKPPFLVQKVVFALLTPVARLLGYKPYYREYID</sequence>
<dbReference type="SUPFAM" id="SSF51182">
    <property type="entry name" value="RmlC-like cupins"/>
    <property type="match status" value="1"/>
</dbReference>
<evidence type="ECO:0000313" key="2">
    <source>
        <dbReference type="EMBL" id="MFC5408706.1"/>
    </source>
</evidence>
<dbReference type="Pfam" id="PF07883">
    <property type="entry name" value="Cupin_2"/>
    <property type="match status" value="1"/>
</dbReference>
<organism evidence="2 3">
    <name type="scientific">Larkinella bovis</name>
    <dbReference type="NCBI Taxonomy" id="683041"/>
    <lineage>
        <taxon>Bacteria</taxon>
        <taxon>Pseudomonadati</taxon>
        <taxon>Bacteroidota</taxon>
        <taxon>Cytophagia</taxon>
        <taxon>Cytophagales</taxon>
        <taxon>Spirosomataceae</taxon>
        <taxon>Larkinella</taxon>
    </lineage>
</organism>
<dbReference type="InterPro" id="IPR011051">
    <property type="entry name" value="RmlC_Cupin_sf"/>
</dbReference>
<dbReference type="PANTHER" id="PTHR36440:SF1">
    <property type="entry name" value="PUTATIVE (AFU_ORTHOLOGUE AFUA_8G07350)-RELATED"/>
    <property type="match status" value="1"/>
</dbReference>
<dbReference type="Proteomes" id="UP001596106">
    <property type="component" value="Unassembled WGS sequence"/>
</dbReference>
<dbReference type="PANTHER" id="PTHR36440">
    <property type="entry name" value="PUTATIVE (AFU_ORTHOLOGUE AFUA_8G07350)-RELATED"/>
    <property type="match status" value="1"/>
</dbReference>
<accession>A0ABW0I8L8</accession>
<dbReference type="InterPro" id="IPR014710">
    <property type="entry name" value="RmlC-like_jellyroll"/>
</dbReference>